<dbReference type="GO" id="GO:0170057">
    <property type="term" value="F:RNA ligase (GTP) activity"/>
    <property type="evidence" value="ECO:0007669"/>
    <property type="project" value="UniProtKB-EC"/>
</dbReference>
<dbReference type="RefSeq" id="WP_153360030.1">
    <property type="nucleotide sequence ID" value="NZ_JAYKOO010000001.1"/>
</dbReference>
<dbReference type="PANTHER" id="PTHR11118">
    <property type="entry name" value="RNA-SPLICING LIGASE RTCB HOMOLOG"/>
    <property type="match status" value="1"/>
</dbReference>
<keyword evidence="5 9" id="KW-0342">GTP-binding</keyword>
<evidence type="ECO:0000256" key="11">
    <source>
        <dbReference type="RuleBase" id="RU371113"/>
    </source>
</evidence>
<dbReference type="GO" id="GO:0046872">
    <property type="term" value="F:metal ion binding"/>
    <property type="evidence" value="ECO:0007669"/>
    <property type="project" value="UniProtKB-UniRule"/>
</dbReference>
<feature type="binding site" evidence="10">
    <location>
        <position position="170"/>
    </location>
    <ligand>
        <name>Mn(2+)</name>
        <dbReference type="ChEBI" id="CHEBI:29035"/>
        <label>2</label>
    </ligand>
</feature>
<name>A0A6A8AGH2_9HYPH</name>
<dbReference type="SUPFAM" id="SSF103365">
    <property type="entry name" value="Hypothetical protein PH1602"/>
    <property type="match status" value="1"/>
</dbReference>
<evidence type="ECO:0000256" key="4">
    <source>
        <dbReference type="ARBA" id="ARBA00022800"/>
    </source>
</evidence>
<feature type="binding site" evidence="9">
    <location>
        <position position="375"/>
    </location>
    <ligand>
        <name>GMP</name>
        <dbReference type="ChEBI" id="CHEBI:58115"/>
    </ligand>
</feature>
<keyword evidence="4" id="KW-0692">RNA repair</keyword>
<feature type="binding site" evidence="9">
    <location>
        <begin position="243"/>
        <end position="244"/>
    </location>
    <ligand>
        <name>GMP</name>
        <dbReference type="ChEBI" id="CHEBI:58115"/>
    </ligand>
</feature>
<dbReference type="NCBIfam" id="TIGR03073">
    <property type="entry name" value="release_rtcB"/>
    <property type="match status" value="1"/>
</dbReference>
<evidence type="ECO:0000256" key="8">
    <source>
        <dbReference type="PIRSR" id="PIRSR601233-1"/>
    </source>
</evidence>
<feature type="active site" description="GMP-histidine intermediate" evidence="8">
    <location>
        <position position="296"/>
    </location>
</feature>
<keyword evidence="3 9" id="KW-0547">Nucleotide-binding</keyword>
<dbReference type="GO" id="GO:0042245">
    <property type="term" value="P:RNA repair"/>
    <property type="evidence" value="ECO:0007669"/>
    <property type="project" value="UniProtKB-KW"/>
</dbReference>
<comment type="cofactor">
    <cofactor evidence="10 11">
        <name>Mn(2+)</name>
        <dbReference type="ChEBI" id="CHEBI:29035"/>
    </cofactor>
    <text evidence="10 11">Binds 2 manganese ions per subunit.</text>
</comment>
<dbReference type="EMBL" id="WIXI01000051">
    <property type="protein sequence ID" value="MQY49879.1"/>
    <property type="molecule type" value="Genomic_DNA"/>
</dbReference>
<sequence length="403" mass="43300">MGNSIGSDSSHTPSVHPAAIHRVFSDKAWIEGAALHQLDEMARLPGVKEIVAFPDLHPGKYGATGVALLSDRVHPLLIGNDIGCGMSLFALDLPLRKLKIEKATARLRLFEAQEIDDLSTRLEDAGLPPELFQNSLGTIGGGNHFCELQAIDTVADGEEFDDQRLYLLVHSGSRGFGASVFENTVANHPSLKDGLDPVSEAGVAWLAAHDGCVAWASLNRQIVAERAALALRADVERIADIPHNLVRVSERGFVHHKGAAAVRAGELAPVAGSRASLSHLVRALKGVSGALGAISHGAGRKYDRASMYGRVGKTRSDREQLLRNAWGGVAICDDRNLVIEEAAAAYKDAGHVVGDLAAAGLVKPVATLRPLVTYKKAVDEVEAERRERKSDHREMRGQKHGWR</sequence>
<comment type="similarity">
    <text evidence="11">Belongs to the RtcB family.</text>
</comment>
<dbReference type="AlphaFoldDB" id="A0A6A8AGH2"/>
<reference evidence="13 14" key="1">
    <citation type="submission" date="2019-11" db="EMBL/GenBank/DDBJ databases">
        <title>Genome analysis of Rhizobacterium cereale a novel genus and species isolated from maize roots in North Spain.</title>
        <authorList>
            <person name="Menendez E."/>
            <person name="Flores-Felix J.D."/>
            <person name="Ramirez-Bahena M.-H."/>
            <person name="Igual J.M."/>
            <person name="Garcia-Fraile P."/>
            <person name="Peix A."/>
            <person name="Velazquez E."/>
        </authorList>
    </citation>
    <scope>NUCLEOTIDE SEQUENCE [LARGE SCALE GENOMIC DNA]</scope>
    <source>
        <strain evidence="13 14">RZME27</strain>
    </source>
</reference>
<dbReference type="EC" id="6.5.1.-" evidence="11"/>
<dbReference type="InterPro" id="IPR036025">
    <property type="entry name" value="RtcB-like_sf"/>
</dbReference>
<comment type="caution">
    <text evidence="13">The sequence shown here is derived from an EMBL/GenBank/DDBJ whole genome shotgun (WGS) entry which is preliminary data.</text>
</comment>
<dbReference type="InterPro" id="IPR001233">
    <property type="entry name" value="RtcB"/>
</dbReference>
<feature type="binding site" evidence="9">
    <location>
        <position position="278"/>
    </location>
    <ligand>
        <name>GMP</name>
        <dbReference type="ChEBI" id="CHEBI:58115"/>
    </ligand>
</feature>
<comment type="catalytic activity">
    <reaction evidence="7">
        <text>a 3'-end 3'-phospho-ribonucleotide-RNA + a 5'-end dephospho-ribonucleoside-RNA + GTP = a ribonucleotidyl-ribonucleotide-RNA + GMP + diphosphate</text>
        <dbReference type="Rhea" id="RHEA:68076"/>
        <dbReference type="Rhea" id="RHEA-COMP:10463"/>
        <dbReference type="Rhea" id="RHEA-COMP:13936"/>
        <dbReference type="Rhea" id="RHEA-COMP:17355"/>
        <dbReference type="ChEBI" id="CHEBI:33019"/>
        <dbReference type="ChEBI" id="CHEBI:37565"/>
        <dbReference type="ChEBI" id="CHEBI:58115"/>
        <dbReference type="ChEBI" id="CHEBI:83062"/>
        <dbReference type="ChEBI" id="CHEBI:138284"/>
        <dbReference type="ChEBI" id="CHEBI:173118"/>
        <dbReference type="EC" id="6.5.1.8"/>
    </reaction>
</comment>
<dbReference type="Proteomes" id="UP000435138">
    <property type="component" value="Unassembled WGS sequence"/>
</dbReference>
<evidence type="ECO:0000256" key="1">
    <source>
        <dbReference type="ARBA" id="ARBA00022598"/>
    </source>
</evidence>
<evidence type="ECO:0000256" key="9">
    <source>
        <dbReference type="PIRSR" id="PIRSR601233-2"/>
    </source>
</evidence>
<evidence type="ECO:0000256" key="3">
    <source>
        <dbReference type="ARBA" id="ARBA00022741"/>
    </source>
</evidence>
<proteinExistence type="inferred from homology"/>
<evidence type="ECO:0000256" key="7">
    <source>
        <dbReference type="ARBA" id="ARBA00047746"/>
    </source>
</evidence>
<dbReference type="InterPro" id="IPR017510">
    <property type="entry name" value="RtcB2"/>
</dbReference>
<dbReference type="GO" id="GO:0003972">
    <property type="term" value="F:RNA ligase (ATP) activity"/>
    <property type="evidence" value="ECO:0007669"/>
    <property type="project" value="TreeGrafter"/>
</dbReference>
<organism evidence="13 14">
    <name type="scientific">Endobacterium cereale</name>
    <dbReference type="NCBI Taxonomy" id="2663029"/>
    <lineage>
        <taxon>Bacteria</taxon>
        <taxon>Pseudomonadati</taxon>
        <taxon>Pseudomonadota</taxon>
        <taxon>Alphaproteobacteria</taxon>
        <taxon>Hyphomicrobiales</taxon>
        <taxon>Rhizobiaceae</taxon>
        <taxon>Endobacterium</taxon>
    </lineage>
</organism>
<comment type="subunit">
    <text evidence="11">Monomer.</text>
</comment>
<feature type="binding site" evidence="9">
    <location>
        <begin position="296"/>
        <end position="299"/>
    </location>
    <ligand>
        <name>GMP</name>
        <dbReference type="ChEBI" id="CHEBI:58115"/>
    </ligand>
</feature>
<keyword evidence="14" id="KW-1185">Reference proteome</keyword>
<dbReference type="Gene3D" id="3.90.1860.10">
    <property type="entry name" value="tRNA-splicing ligase RtcB"/>
    <property type="match status" value="1"/>
</dbReference>
<gene>
    <name evidence="11" type="primary">rtcB</name>
    <name evidence="13" type="ORF">GAO09_28025</name>
</gene>
<evidence type="ECO:0000256" key="6">
    <source>
        <dbReference type="ARBA" id="ARBA00023211"/>
    </source>
</evidence>
<feature type="compositionally biased region" description="Basic and acidic residues" evidence="12">
    <location>
        <begin position="380"/>
        <end position="397"/>
    </location>
</feature>
<evidence type="ECO:0000313" key="14">
    <source>
        <dbReference type="Proteomes" id="UP000435138"/>
    </source>
</evidence>
<dbReference type="PANTHER" id="PTHR11118:SF1">
    <property type="entry name" value="RNA-SPLICING LIGASE RTCB HOMOLOG"/>
    <property type="match status" value="1"/>
</dbReference>
<evidence type="ECO:0000256" key="5">
    <source>
        <dbReference type="ARBA" id="ARBA00023134"/>
    </source>
</evidence>
<dbReference type="GO" id="GO:0006396">
    <property type="term" value="P:RNA processing"/>
    <property type="evidence" value="ECO:0007669"/>
    <property type="project" value="InterPro"/>
</dbReference>
<feature type="binding site" evidence="10">
    <location>
        <position position="243"/>
    </location>
    <ligand>
        <name>Mn(2+)</name>
        <dbReference type="ChEBI" id="CHEBI:29035"/>
        <label>2</label>
    </ligand>
</feature>
<feature type="binding site" evidence="9">
    <location>
        <begin position="143"/>
        <end position="147"/>
    </location>
    <ligand>
        <name>GMP</name>
        <dbReference type="ChEBI" id="CHEBI:58115"/>
    </ligand>
</feature>
<keyword evidence="1 11" id="KW-0436">Ligase</keyword>
<keyword evidence="6 10" id="KW-0464">Manganese</keyword>
<feature type="region of interest" description="Disordered" evidence="12">
    <location>
        <begin position="380"/>
        <end position="403"/>
    </location>
</feature>
<evidence type="ECO:0000256" key="10">
    <source>
        <dbReference type="PIRSR" id="PIRSR601233-3"/>
    </source>
</evidence>
<evidence type="ECO:0000256" key="12">
    <source>
        <dbReference type="SAM" id="MobiDB-lite"/>
    </source>
</evidence>
<dbReference type="GO" id="GO:0005525">
    <property type="term" value="F:GTP binding"/>
    <property type="evidence" value="ECO:0007669"/>
    <property type="project" value="UniProtKB-KW"/>
</dbReference>
<keyword evidence="2 10" id="KW-0479">Metal-binding</keyword>
<protein>
    <recommendedName>
        <fullName evidence="11">tRNA-splicing ligase RtcB</fullName>
        <ecNumber evidence="11">6.5.1.-</ecNumber>
    </recommendedName>
</protein>
<accession>A0A6A8AGH2</accession>
<evidence type="ECO:0000256" key="2">
    <source>
        <dbReference type="ARBA" id="ARBA00022723"/>
    </source>
</evidence>
<evidence type="ECO:0000313" key="13">
    <source>
        <dbReference type="EMBL" id="MQY49879.1"/>
    </source>
</evidence>
<feature type="binding site" evidence="10">
    <location>
        <position position="144"/>
    </location>
    <ligand>
        <name>Mn(2+)</name>
        <dbReference type="ChEBI" id="CHEBI:29035"/>
        <label>1</label>
    </ligand>
</feature>
<dbReference type="Pfam" id="PF01139">
    <property type="entry name" value="RtcB"/>
    <property type="match status" value="2"/>
</dbReference>